<keyword evidence="1 2" id="KW-0560">Oxidoreductase</keyword>
<dbReference type="FunFam" id="3.40.50.720:FF:000085">
    <property type="entry name" value="Dihydroflavonol reductase"/>
    <property type="match status" value="1"/>
</dbReference>
<dbReference type="KEGG" id="spar:SPRG_00083"/>
<keyword evidence="5" id="KW-1185">Reference proteome</keyword>
<dbReference type="GeneID" id="24122744"/>
<dbReference type="OMA" id="RYILGHQ"/>
<dbReference type="SMART" id="SM00822">
    <property type="entry name" value="PKS_KR"/>
    <property type="match status" value="1"/>
</dbReference>
<dbReference type="Pfam" id="PF01073">
    <property type="entry name" value="3Beta_HSD"/>
    <property type="match status" value="1"/>
</dbReference>
<dbReference type="RefSeq" id="XP_012193589.1">
    <property type="nucleotide sequence ID" value="XM_012338199.1"/>
</dbReference>
<dbReference type="Gene3D" id="3.40.50.720">
    <property type="entry name" value="NAD(P)-binding Rossmann-like Domain"/>
    <property type="match status" value="1"/>
</dbReference>
<dbReference type="PANTHER" id="PTHR10366">
    <property type="entry name" value="NAD DEPENDENT EPIMERASE/DEHYDRATASE"/>
    <property type="match status" value="1"/>
</dbReference>
<organism evidence="4 5">
    <name type="scientific">Saprolegnia parasitica (strain CBS 223.65)</name>
    <dbReference type="NCBI Taxonomy" id="695850"/>
    <lineage>
        <taxon>Eukaryota</taxon>
        <taxon>Sar</taxon>
        <taxon>Stramenopiles</taxon>
        <taxon>Oomycota</taxon>
        <taxon>Saprolegniomycetes</taxon>
        <taxon>Saprolegniales</taxon>
        <taxon>Saprolegniaceae</taxon>
        <taxon>Saprolegnia</taxon>
    </lineage>
</organism>
<evidence type="ECO:0000256" key="1">
    <source>
        <dbReference type="ARBA" id="ARBA00023002"/>
    </source>
</evidence>
<name>A0A067CXN4_SAPPC</name>
<gene>
    <name evidence="4" type="ORF">SPRG_00083</name>
</gene>
<evidence type="ECO:0000259" key="3">
    <source>
        <dbReference type="SMART" id="SM00822"/>
    </source>
</evidence>
<reference evidence="4 5" key="1">
    <citation type="journal article" date="2013" name="PLoS Genet.">
        <title>Distinctive expansion of potential virulence genes in the genome of the oomycete fish pathogen Saprolegnia parasitica.</title>
        <authorList>
            <person name="Jiang R.H."/>
            <person name="de Bruijn I."/>
            <person name="Haas B.J."/>
            <person name="Belmonte R."/>
            <person name="Lobach L."/>
            <person name="Christie J."/>
            <person name="van den Ackerveken G."/>
            <person name="Bottin A."/>
            <person name="Bulone V."/>
            <person name="Diaz-Moreno S.M."/>
            <person name="Dumas B."/>
            <person name="Fan L."/>
            <person name="Gaulin E."/>
            <person name="Govers F."/>
            <person name="Grenville-Briggs L.J."/>
            <person name="Horner N.R."/>
            <person name="Levin J.Z."/>
            <person name="Mammella M."/>
            <person name="Meijer H.J."/>
            <person name="Morris P."/>
            <person name="Nusbaum C."/>
            <person name="Oome S."/>
            <person name="Phillips A.J."/>
            <person name="van Rooyen D."/>
            <person name="Rzeszutek E."/>
            <person name="Saraiva M."/>
            <person name="Secombes C.J."/>
            <person name="Seidl M.F."/>
            <person name="Snel B."/>
            <person name="Stassen J.H."/>
            <person name="Sykes S."/>
            <person name="Tripathy S."/>
            <person name="van den Berg H."/>
            <person name="Vega-Arreguin J.C."/>
            <person name="Wawra S."/>
            <person name="Young S.K."/>
            <person name="Zeng Q."/>
            <person name="Dieguez-Uribeondo J."/>
            <person name="Russ C."/>
            <person name="Tyler B.M."/>
            <person name="van West P."/>
        </authorList>
    </citation>
    <scope>NUCLEOTIDE SEQUENCE [LARGE SCALE GENOMIC DNA]</scope>
    <source>
        <strain evidence="4 5">CBS 223.65</strain>
    </source>
</reference>
<dbReference type="OrthoDB" id="2735536at2759"/>
<dbReference type="SUPFAM" id="SSF51735">
    <property type="entry name" value="NAD(P)-binding Rossmann-fold domains"/>
    <property type="match status" value="1"/>
</dbReference>
<dbReference type="InterPro" id="IPR050425">
    <property type="entry name" value="NAD(P)_dehydrat-like"/>
</dbReference>
<evidence type="ECO:0000256" key="2">
    <source>
        <dbReference type="RuleBase" id="RU004475"/>
    </source>
</evidence>
<feature type="domain" description="Ketoreductase" evidence="3">
    <location>
        <begin position="3"/>
        <end position="148"/>
    </location>
</feature>
<evidence type="ECO:0000313" key="4">
    <source>
        <dbReference type="EMBL" id="KDO35238.1"/>
    </source>
</evidence>
<dbReference type="InterPro" id="IPR002225">
    <property type="entry name" value="3Beta_OHSteriod_DH/Estase"/>
</dbReference>
<dbReference type="STRING" id="695850.A0A067CXN4"/>
<sequence length="323" mass="34925">MTATVCVTGGAGFLGSYVVKRLLEKGYRVKATVRDPTNAAKVAHLRALPGASDRLELFAADLLQPGAFDKVVEGCAGVFHTASPVQLKASRDALVAPAVHGTLNVLTSCARVPSIRRVVLTSSVSAVYMHCGTKSPDHIFTEADWSPKDRLEANAMWYPLSKTLAEEAAMTFVQTQRPAFDLVTMCPAWIFGPMLPPSMNESSEIVRSFFGAHVVGHLVRNVVDVRTVADAHIAGFENTKAQGRYLLIAHSSTEQELCDGLRVALPTLAHQLPTTRVPDAQMPQVRFDCSKAVDDLGLRFLSLQETLGATCATMLQHGFLNPK</sequence>
<dbReference type="VEuPathDB" id="FungiDB:SPRG_00083"/>
<dbReference type="InterPro" id="IPR036291">
    <property type="entry name" value="NAD(P)-bd_dom_sf"/>
</dbReference>
<dbReference type="GO" id="GO:0006694">
    <property type="term" value="P:steroid biosynthetic process"/>
    <property type="evidence" value="ECO:0007669"/>
    <property type="project" value="InterPro"/>
</dbReference>
<evidence type="ECO:0000313" key="5">
    <source>
        <dbReference type="Proteomes" id="UP000030745"/>
    </source>
</evidence>
<dbReference type="Proteomes" id="UP000030745">
    <property type="component" value="Unassembled WGS sequence"/>
</dbReference>
<comment type="similarity">
    <text evidence="2">Belongs to the 3-beta-HSD family.</text>
</comment>
<dbReference type="PANTHER" id="PTHR10366:SF564">
    <property type="entry name" value="STEROL-4-ALPHA-CARBOXYLATE 3-DEHYDROGENASE, DECARBOXYLATING"/>
    <property type="match status" value="1"/>
</dbReference>
<dbReference type="GO" id="GO:0016616">
    <property type="term" value="F:oxidoreductase activity, acting on the CH-OH group of donors, NAD or NADP as acceptor"/>
    <property type="evidence" value="ECO:0007669"/>
    <property type="project" value="InterPro"/>
</dbReference>
<dbReference type="CDD" id="cd08958">
    <property type="entry name" value="FR_SDR_e"/>
    <property type="match status" value="1"/>
</dbReference>
<dbReference type="AlphaFoldDB" id="A0A067CXN4"/>
<proteinExistence type="inferred from homology"/>
<accession>A0A067CXN4</accession>
<dbReference type="EMBL" id="KK583189">
    <property type="protein sequence ID" value="KDO35238.1"/>
    <property type="molecule type" value="Genomic_DNA"/>
</dbReference>
<dbReference type="InterPro" id="IPR057326">
    <property type="entry name" value="KR_dom"/>
</dbReference>
<protein>
    <recommendedName>
        <fullName evidence="3">Ketoreductase domain-containing protein</fullName>
    </recommendedName>
</protein>